<keyword evidence="3" id="KW-1185">Reference proteome</keyword>
<name>A0A6G1GIT7_9PEZI</name>
<proteinExistence type="predicted"/>
<evidence type="ECO:0000313" key="2">
    <source>
        <dbReference type="EMBL" id="KAF1980772.1"/>
    </source>
</evidence>
<evidence type="ECO:0000313" key="3">
    <source>
        <dbReference type="Proteomes" id="UP000800041"/>
    </source>
</evidence>
<gene>
    <name evidence="2" type="ORF">K402DRAFT_415816</name>
</gene>
<dbReference type="Proteomes" id="UP000800041">
    <property type="component" value="Unassembled WGS sequence"/>
</dbReference>
<sequence>MRLLNVQTKELETFYRGIPSYAILSHTWGDEEVTFEDLAKGTGEKRGGYSKMIGACSVAASQGFSYIWIDTCCIDKASSAELSEAINSMFQWYQDASVCFAYLEDIVGAPDKLWFGFRINESRWFTRGWTLQEVIAPEAITFVVKENFLADIISKCTGIDHDVLVQGSAALCRQSNAKKMSRAAHRQTTRSDDIAYCLLGLFDVHMPLLYGEGTTKAFMRLQEEITKSSTDISILAWTPLKTSNLEYRGPYAFRLWPILNYDVVNCCVNEPPGVHK</sequence>
<dbReference type="InterPro" id="IPR010730">
    <property type="entry name" value="HET"/>
</dbReference>
<reference evidence="2" key="1">
    <citation type="journal article" date="2020" name="Stud. Mycol.">
        <title>101 Dothideomycetes genomes: a test case for predicting lifestyles and emergence of pathogens.</title>
        <authorList>
            <person name="Haridas S."/>
            <person name="Albert R."/>
            <person name="Binder M."/>
            <person name="Bloem J."/>
            <person name="Labutti K."/>
            <person name="Salamov A."/>
            <person name="Andreopoulos B."/>
            <person name="Baker S."/>
            <person name="Barry K."/>
            <person name="Bills G."/>
            <person name="Bluhm B."/>
            <person name="Cannon C."/>
            <person name="Castanera R."/>
            <person name="Culley D."/>
            <person name="Daum C."/>
            <person name="Ezra D."/>
            <person name="Gonzalez J."/>
            <person name="Henrissat B."/>
            <person name="Kuo A."/>
            <person name="Liang C."/>
            <person name="Lipzen A."/>
            <person name="Lutzoni F."/>
            <person name="Magnuson J."/>
            <person name="Mondo S."/>
            <person name="Nolan M."/>
            <person name="Ohm R."/>
            <person name="Pangilinan J."/>
            <person name="Park H.-J."/>
            <person name="Ramirez L."/>
            <person name="Alfaro M."/>
            <person name="Sun H."/>
            <person name="Tritt A."/>
            <person name="Yoshinaga Y."/>
            <person name="Zwiers L.-H."/>
            <person name="Turgeon B."/>
            <person name="Goodwin S."/>
            <person name="Spatafora J."/>
            <person name="Crous P."/>
            <person name="Grigoriev I."/>
        </authorList>
    </citation>
    <scope>NUCLEOTIDE SEQUENCE</scope>
    <source>
        <strain evidence="2">CBS 113979</strain>
    </source>
</reference>
<dbReference type="PANTHER" id="PTHR10622">
    <property type="entry name" value="HET DOMAIN-CONTAINING PROTEIN"/>
    <property type="match status" value="1"/>
</dbReference>
<feature type="domain" description="Heterokaryon incompatibility" evidence="1">
    <location>
        <begin position="21"/>
        <end position="104"/>
    </location>
</feature>
<organism evidence="2 3">
    <name type="scientific">Aulographum hederae CBS 113979</name>
    <dbReference type="NCBI Taxonomy" id="1176131"/>
    <lineage>
        <taxon>Eukaryota</taxon>
        <taxon>Fungi</taxon>
        <taxon>Dikarya</taxon>
        <taxon>Ascomycota</taxon>
        <taxon>Pezizomycotina</taxon>
        <taxon>Dothideomycetes</taxon>
        <taxon>Pleosporomycetidae</taxon>
        <taxon>Aulographales</taxon>
        <taxon>Aulographaceae</taxon>
    </lineage>
</organism>
<evidence type="ECO:0000259" key="1">
    <source>
        <dbReference type="Pfam" id="PF06985"/>
    </source>
</evidence>
<dbReference type="Pfam" id="PF06985">
    <property type="entry name" value="HET"/>
    <property type="match status" value="1"/>
</dbReference>
<dbReference type="AlphaFoldDB" id="A0A6G1GIT7"/>
<protein>
    <submittedName>
        <fullName evidence="2">HET-domain-containing protein</fullName>
    </submittedName>
</protein>
<accession>A0A6G1GIT7</accession>
<dbReference type="PANTHER" id="PTHR10622:SF10">
    <property type="entry name" value="HET DOMAIN-CONTAINING PROTEIN"/>
    <property type="match status" value="1"/>
</dbReference>
<dbReference type="EMBL" id="ML977221">
    <property type="protein sequence ID" value="KAF1980772.1"/>
    <property type="molecule type" value="Genomic_DNA"/>
</dbReference>
<dbReference type="OrthoDB" id="20872at2759"/>